<proteinExistence type="predicted"/>
<dbReference type="GO" id="GO:0061630">
    <property type="term" value="F:ubiquitin protein ligase activity"/>
    <property type="evidence" value="ECO:0007669"/>
    <property type="project" value="InterPro"/>
</dbReference>
<evidence type="ECO:0000313" key="8">
    <source>
        <dbReference type="EMBL" id="OJJ44955.1"/>
    </source>
</evidence>
<organism evidence="8 9">
    <name type="scientific">Penicilliopsis zonata CBS 506.65</name>
    <dbReference type="NCBI Taxonomy" id="1073090"/>
    <lineage>
        <taxon>Eukaryota</taxon>
        <taxon>Fungi</taxon>
        <taxon>Dikarya</taxon>
        <taxon>Ascomycota</taxon>
        <taxon>Pezizomycotina</taxon>
        <taxon>Eurotiomycetes</taxon>
        <taxon>Eurotiomycetidae</taxon>
        <taxon>Eurotiales</taxon>
        <taxon>Aspergillaceae</taxon>
        <taxon>Penicilliopsis</taxon>
    </lineage>
</organism>
<dbReference type="EMBL" id="KV878346">
    <property type="protein sequence ID" value="OJJ44955.1"/>
    <property type="molecule type" value="Genomic_DNA"/>
</dbReference>
<name>A0A1L9SCL1_9EURO</name>
<feature type="coiled-coil region" evidence="5">
    <location>
        <begin position="130"/>
        <end position="167"/>
    </location>
</feature>
<dbReference type="VEuPathDB" id="FungiDB:ASPZODRAFT_657237"/>
<feature type="domain" description="RING-type" evidence="7">
    <location>
        <begin position="12"/>
        <end position="53"/>
    </location>
</feature>
<dbReference type="RefSeq" id="XP_022579465.1">
    <property type="nucleotide sequence ID" value="XM_022729325.1"/>
</dbReference>
<protein>
    <recommendedName>
        <fullName evidence="7">RING-type domain-containing protein</fullName>
    </recommendedName>
</protein>
<dbReference type="STRING" id="1073090.A0A1L9SCL1"/>
<dbReference type="Pfam" id="PF14634">
    <property type="entry name" value="zf-RING_5"/>
    <property type="match status" value="1"/>
</dbReference>
<keyword evidence="5" id="KW-0175">Coiled coil</keyword>
<dbReference type="SUPFAM" id="SSF57850">
    <property type="entry name" value="RING/U-box"/>
    <property type="match status" value="1"/>
</dbReference>
<evidence type="ECO:0000313" key="9">
    <source>
        <dbReference type="Proteomes" id="UP000184188"/>
    </source>
</evidence>
<dbReference type="AlphaFoldDB" id="A0A1L9SCL1"/>
<evidence type="ECO:0000256" key="6">
    <source>
        <dbReference type="SAM" id="MobiDB-lite"/>
    </source>
</evidence>
<evidence type="ECO:0000256" key="3">
    <source>
        <dbReference type="ARBA" id="ARBA00022833"/>
    </source>
</evidence>
<keyword evidence="3" id="KW-0862">Zinc</keyword>
<dbReference type="GO" id="GO:0007131">
    <property type="term" value="P:reciprocal meiotic recombination"/>
    <property type="evidence" value="ECO:0007669"/>
    <property type="project" value="InterPro"/>
</dbReference>
<dbReference type="InterPro" id="IPR013083">
    <property type="entry name" value="Znf_RING/FYVE/PHD"/>
</dbReference>
<evidence type="ECO:0000259" key="7">
    <source>
        <dbReference type="PROSITE" id="PS50089"/>
    </source>
</evidence>
<accession>A0A1L9SCL1</accession>
<dbReference type="GO" id="GO:0000795">
    <property type="term" value="C:synaptonemal complex"/>
    <property type="evidence" value="ECO:0007669"/>
    <property type="project" value="InterPro"/>
</dbReference>
<dbReference type="PROSITE" id="PS00518">
    <property type="entry name" value="ZF_RING_1"/>
    <property type="match status" value="1"/>
</dbReference>
<dbReference type="InterPro" id="IPR017907">
    <property type="entry name" value="Znf_RING_CS"/>
</dbReference>
<sequence>MDFYLRCNSLKCRSQLKKEAVVTTCSHIFCLQCAGNLGLSRPISNERRCPACQASLLNPADAISTILNPPEDYKTSVLSGLDPNTIIECASRALLFWSYQTTQEICYQEFLGKTLTEKYANLNQNMDKAVHDSSSEIASLNDKISELQEAQGHLQKKNEELEDLYRHKSRKLTQVTNLYNILKTRTMRTDIQTAASDSVAQTLRSLATHTEQSTHRTPVQNMAVLQPPSRPVSHQLKPYYIDKEGVDRVHRYQRCTTSSSRGTKRKTDAHAMPPPNQPARSIKNTMFTNATPRHQIRLPEIQTSTSTSDSMLSENAIYQQRFGGPHNYQGYQASLRGPAASTNDRYAFMRDLRKAPQTTNLEGFGSKSCYFP</sequence>
<keyword evidence="2 4" id="KW-0863">Zinc-finger</keyword>
<reference evidence="9" key="1">
    <citation type="journal article" date="2017" name="Genome Biol.">
        <title>Comparative genomics reveals high biological diversity and specific adaptations in the industrially and medically important fungal genus Aspergillus.</title>
        <authorList>
            <person name="de Vries R.P."/>
            <person name="Riley R."/>
            <person name="Wiebenga A."/>
            <person name="Aguilar-Osorio G."/>
            <person name="Amillis S."/>
            <person name="Uchima C.A."/>
            <person name="Anderluh G."/>
            <person name="Asadollahi M."/>
            <person name="Askin M."/>
            <person name="Barry K."/>
            <person name="Battaglia E."/>
            <person name="Bayram O."/>
            <person name="Benocci T."/>
            <person name="Braus-Stromeyer S.A."/>
            <person name="Caldana C."/>
            <person name="Canovas D."/>
            <person name="Cerqueira G.C."/>
            <person name="Chen F."/>
            <person name="Chen W."/>
            <person name="Choi C."/>
            <person name="Clum A."/>
            <person name="Dos Santos R.A."/>
            <person name="Damasio A.R."/>
            <person name="Diallinas G."/>
            <person name="Emri T."/>
            <person name="Fekete E."/>
            <person name="Flipphi M."/>
            <person name="Freyberg S."/>
            <person name="Gallo A."/>
            <person name="Gournas C."/>
            <person name="Habgood R."/>
            <person name="Hainaut M."/>
            <person name="Harispe M.L."/>
            <person name="Henrissat B."/>
            <person name="Hilden K.S."/>
            <person name="Hope R."/>
            <person name="Hossain A."/>
            <person name="Karabika E."/>
            <person name="Karaffa L."/>
            <person name="Karanyi Z."/>
            <person name="Krasevec N."/>
            <person name="Kuo A."/>
            <person name="Kusch H."/>
            <person name="LaButti K."/>
            <person name="Lagendijk E.L."/>
            <person name="Lapidus A."/>
            <person name="Levasseur A."/>
            <person name="Lindquist E."/>
            <person name="Lipzen A."/>
            <person name="Logrieco A.F."/>
            <person name="MacCabe A."/>
            <person name="Maekelae M.R."/>
            <person name="Malavazi I."/>
            <person name="Melin P."/>
            <person name="Meyer V."/>
            <person name="Mielnichuk N."/>
            <person name="Miskei M."/>
            <person name="Molnar A.P."/>
            <person name="Mule G."/>
            <person name="Ngan C.Y."/>
            <person name="Orejas M."/>
            <person name="Orosz E."/>
            <person name="Ouedraogo J.P."/>
            <person name="Overkamp K.M."/>
            <person name="Park H.-S."/>
            <person name="Perrone G."/>
            <person name="Piumi F."/>
            <person name="Punt P.J."/>
            <person name="Ram A.F."/>
            <person name="Ramon A."/>
            <person name="Rauscher S."/>
            <person name="Record E."/>
            <person name="Riano-Pachon D.M."/>
            <person name="Robert V."/>
            <person name="Roehrig J."/>
            <person name="Ruller R."/>
            <person name="Salamov A."/>
            <person name="Salih N.S."/>
            <person name="Samson R.A."/>
            <person name="Sandor E."/>
            <person name="Sanguinetti M."/>
            <person name="Schuetze T."/>
            <person name="Sepcic K."/>
            <person name="Shelest E."/>
            <person name="Sherlock G."/>
            <person name="Sophianopoulou V."/>
            <person name="Squina F.M."/>
            <person name="Sun H."/>
            <person name="Susca A."/>
            <person name="Todd R.B."/>
            <person name="Tsang A."/>
            <person name="Unkles S.E."/>
            <person name="van de Wiele N."/>
            <person name="van Rossen-Uffink D."/>
            <person name="Oliveira J.V."/>
            <person name="Vesth T.C."/>
            <person name="Visser J."/>
            <person name="Yu J.-H."/>
            <person name="Zhou M."/>
            <person name="Andersen M.R."/>
            <person name="Archer D.B."/>
            <person name="Baker S.E."/>
            <person name="Benoit I."/>
            <person name="Brakhage A.A."/>
            <person name="Braus G.H."/>
            <person name="Fischer R."/>
            <person name="Frisvad J.C."/>
            <person name="Goldman G.H."/>
            <person name="Houbraken J."/>
            <person name="Oakley B."/>
            <person name="Pocsi I."/>
            <person name="Scazzocchio C."/>
            <person name="Seiboth B."/>
            <person name="vanKuyk P.A."/>
            <person name="Wortman J."/>
            <person name="Dyer P.S."/>
            <person name="Grigoriev I.V."/>
        </authorList>
    </citation>
    <scope>NUCLEOTIDE SEQUENCE [LARGE SCALE GENOMIC DNA]</scope>
    <source>
        <strain evidence="9">CBS 506.65</strain>
    </source>
</reference>
<dbReference type="Proteomes" id="UP000184188">
    <property type="component" value="Unassembled WGS sequence"/>
</dbReference>
<dbReference type="PANTHER" id="PTHR14305:SF0">
    <property type="entry name" value="E3 UBIQUITIN-PROTEIN LIGASE CCNB1IP1"/>
    <property type="match status" value="1"/>
</dbReference>
<dbReference type="GO" id="GO:0008270">
    <property type="term" value="F:zinc ion binding"/>
    <property type="evidence" value="ECO:0007669"/>
    <property type="project" value="UniProtKB-KW"/>
</dbReference>
<dbReference type="Gene3D" id="3.30.40.10">
    <property type="entry name" value="Zinc/RING finger domain, C3HC4 (zinc finger)"/>
    <property type="match status" value="1"/>
</dbReference>
<dbReference type="InterPro" id="IPR042448">
    <property type="entry name" value="CCNB1IP1"/>
</dbReference>
<feature type="region of interest" description="Disordered" evidence="6">
    <location>
        <begin position="254"/>
        <end position="282"/>
    </location>
</feature>
<dbReference type="GeneID" id="34615789"/>
<evidence type="ECO:0000256" key="1">
    <source>
        <dbReference type="ARBA" id="ARBA00022723"/>
    </source>
</evidence>
<dbReference type="PROSITE" id="PS50089">
    <property type="entry name" value="ZF_RING_2"/>
    <property type="match status" value="1"/>
</dbReference>
<evidence type="ECO:0000256" key="4">
    <source>
        <dbReference type="PROSITE-ProRule" id="PRU00175"/>
    </source>
</evidence>
<evidence type="ECO:0000256" key="2">
    <source>
        <dbReference type="ARBA" id="ARBA00022771"/>
    </source>
</evidence>
<dbReference type="InterPro" id="IPR001841">
    <property type="entry name" value="Znf_RING"/>
</dbReference>
<evidence type="ECO:0000256" key="5">
    <source>
        <dbReference type="SAM" id="Coils"/>
    </source>
</evidence>
<dbReference type="PANTHER" id="PTHR14305">
    <property type="entry name" value="E3 UBIQUITIN-PROTEIN LIGASE CCNB1IP1"/>
    <property type="match status" value="1"/>
</dbReference>
<dbReference type="OrthoDB" id="441210at2759"/>
<keyword evidence="1" id="KW-0479">Metal-binding</keyword>
<keyword evidence="9" id="KW-1185">Reference proteome</keyword>
<gene>
    <name evidence="8" type="ORF">ASPZODRAFT_657237</name>
</gene>